<name>A0A0N4XJY1_NIPBR</name>
<protein>
    <submittedName>
        <fullName evidence="4">CAS_CSE1 domain-containing protein</fullName>
    </submittedName>
</protein>
<dbReference type="STRING" id="27835.A0A0N4XJY1"/>
<keyword evidence="3" id="KW-1185">Reference proteome</keyword>
<gene>
    <name evidence="2" type="ORF">NBR_LOCUS2834</name>
</gene>
<dbReference type="WBParaSite" id="NBR_0000283301-mRNA-1">
    <property type="protein sequence ID" value="NBR_0000283301-mRNA-1"/>
    <property type="gene ID" value="NBR_0000283301"/>
</dbReference>
<accession>A0A0N4XJY1</accession>
<dbReference type="Proteomes" id="UP000271162">
    <property type="component" value="Unassembled WGS sequence"/>
</dbReference>
<sequence length="236" mass="25370">FAVFRVAGCVQTVASDETGNELFLALDKELDDVLEKAIDDLPQKLDEYVLQRVEGSGDWPSSASPNVVEDSTNTTISSTPTEYGTTSQLNITGRARDDATISSEETETMLNITVRAKDAIENTTHGSVLLQMLSKIALANLPPQVGVEEIAERLVAEAVNDEMDDLLTSVKAAAAQQSTLVPLSSTPSAPATETTTRAIGIDSRVEKLHTPTLCSNNTVCYKDSECGQRYVQAFLT</sequence>
<dbReference type="EMBL" id="UYSL01003634">
    <property type="protein sequence ID" value="VDL66423.1"/>
    <property type="molecule type" value="Genomic_DNA"/>
</dbReference>
<dbReference type="AlphaFoldDB" id="A0A0N4XJY1"/>
<evidence type="ECO:0000256" key="1">
    <source>
        <dbReference type="SAM" id="MobiDB-lite"/>
    </source>
</evidence>
<organism evidence="4">
    <name type="scientific">Nippostrongylus brasiliensis</name>
    <name type="common">Rat hookworm</name>
    <dbReference type="NCBI Taxonomy" id="27835"/>
    <lineage>
        <taxon>Eukaryota</taxon>
        <taxon>Metazoa</taxon>
        <taxon>Ecdysozoa</taxon>
        <taxon>Nematoda</taxon>
        <taxon>Chromadorea</taxon>
        <taxon>Rhabditida</taxon>
        <taxon>Rhabditina</taxon>
        <taxon>Rhabditomorpha</taxon>
        <taxon>Strongyloidea</taxon>
        <taxon>Heligmosomidae</taxon>
        <taxon>Nippostrongylus</taxon>
    </lineage>
</organism>
<reference evidence="4" key="1">
    <citation type="submission" date="2017-02" db="UniProtKB">
        <authorList>
            <consortium name="WormBaseParasite"/>
        </authorList>
    </citation>
    <scope>IDENTIFICATION</scope>
</reference>
<reference evidence="2 3" key="2">
    <citation type="submission" date="2018-11" db="EMBL/GenBank/DDBJ databases">
        <authorList>
            <consortium name="Pathogen Informatics"/>
        </authorList>
    </citation>
    <scope>NUCLEOTIDE SEQUENCE [LARGE SCALE GENOMIC DNA]</scope>
</reference>
<evidence type="ECO:0000313" key="3">
    <source>
        <dbReference type="Proteomes" id="UP000271162"/>
    </source>
</evidence>
<evidence type="ECO:0000313" key="4">
    <source>
        <dbReference type="WBParaSite" id="NBR_0000283301-mRNA-1"/>
    </source>
</evidence>
<dbReference type="OMA" id="GKCNCHA"/>
<feature type="compositionally biased region" description="Polar residues" evidence="1">
    <location>
        <begin position="59"/>
        <end position="86"/>
    </location>
</feature>
<proteinExistence type="predicted"/>
<evidence type="ECO:0000313" key="2">
    <source>
        <dbReference type="EMBL" id="VDL66423.1"/>
    </source>
</evidence>
<feature type="region of interest" description="Disordered" evidence="1">
    <location>
        <begin position="55"/>
        <end position="86"/>
    </location>
</feature>